<gene>
    <name evidence="2" type="ORF">H920_02584</name>
</gene>
<protein>
    <submittedName>
        <fullName evidence="2">Uncharacterized protein</fullName>
    </submittedName>
</protein>
<dbReference type="AlphaFoldDB" id="A0A091EKC6"/>
<dbReference type="Proteomes" id="UP000028990">
    <property type="component" value="Unassembled WGS sequence"/>
</dbReference>
<accession>A0A091EKC6</accession>
<dbReference type="EMBL" id="KN121576">
    <property type="protein sequence ID" value="KFO36001.1"/>
    <property type="molecule type" value="Genomic_DNA"/>
</dbReference>
<evidence type="ECO:0000313" key="2">
    <source>
        <dbReference type="EMBL" id="KFO36001.1"/>
    </source>
</evidence>
<evidence type="ECO:0000256" key="1">
    <source>
        <dbReference type="SAM" id="MobiDB-lite"/>
    </source>
</evidence>
<reference evidence="2 3" key="1">
    <citation type="submission" date="2013-11" db="EMBL/GenBank/DDBJ databases">
        <title>The Damaraland mole rat (Fukomys damarensis) genome and evolution of African mole rats.</title>
        <authorList>
            <person name="Gladyshev V.N."/>
            <person name="Fang X."/>
        </authorList>
    </citation>
    <scope>NUCLEOTIDE SEQUENCE [LARGE SCALE GENOMIC DNA]</scope>
    <source>
        <tissue evidence="2">Liver</tissue>
    </source>
</reference>
<name>A0A091EKC6_FUKDA</name>
<keyword evidence="3" id="KW-1185">Reference proteome</keyword>
<organism evidence="2 3">
    <name type="scientific">Fukomys damarensis</name>
    <name type="common">Damaraland mole rat</name>
    <name type="synonym">Cryptomys damarensis</name>
    <dbReference type="NCBI Taxonomy" id="885580"/>
    <lineage>
        <taxon>Eukaryota</taxon>
        <taxon>Metazoa</taxon>
        <taxon>Chordata</taxon>
        <taxon>Craniata</taxon>
        <taxon>Vertebrata</taxon>
        <taxon>Euteleostomi</taxon>
        <taxon>Mammalia</taxon>
        <taxon>Eutheria</taxon>
        <taxon>Euarchontoglires</taxon>
        <taxon>Glires</taxon>
        <taxon>Rodentia</taxon>
        <taxon>Hystricomorpha</taxon>
        <taxon>Bathyergidae</taxon>
        <taxon>Fukomys</taxon>
    </lineage>
</organism>
<proteinExistence type="predicted"/>
<feature type="region of interest" description="Disordered" evidence="1">
    <location>
        <begin position="69"/>
        <end position="93"/>
    </location>
</feature>
<sequence length="118" mass="13138">MTESTSISVPFTTSEQALQIEGASCSHEWEKTVRPHSSRKTAVQPKTAVLFHPASLMLPSDRLGSRIPGEADTNLLPLTSWPSSDPKIRMDPEEKSVSQSMDLSLYILLCCWILGCWY</sequence>
<evidence type="ECO:0000313" key="3">
    <source>
        <dbReference type="Proteomes" id="UP000028990"/>
    </source>
</evidence>